<protein>
    <submittedName>
        <fullName evidence="1">Uncharacterized protein</fullName>
    </submittedName>
</protein>
<evidence type="ECO:0000313" key="1">
    <source>
        <dbReference type="EMBL" id="CAD8213917.1"/>
    </source>
</evidence>
<comment type="caution">
    <text evidence="1">The sequence shown here is derived from an EMBL/GenBank/DDBJ whole genome shotgun (WGS) entry which is preliminary data.</text>
</comment>
<dbReference type="Proteomes" id="UP000689195">
    <property type="component" value="Unassembled WGS sequence"/>
</dbReference>
<reference evidence="1" key="1">
    <citation type="submission" date="2021-01" db="EMBL/GenBank/DDBJ databases">
        <authorList>
            <consortium name="Genoscope - CEA"/>
            <person name="William W."/>
        </authorList>
    </citation>
    <scope>NUCLEOTIDE SEQUENCE</scope>
</reference>
<proteinExistence type="predicted"/>
<keyword evidence="2" id="KW-1185">Reference proteome</keyword>
<sequence>MLEISFMGNQQNLRDQKQRSYFQKESQLSRLKKGMWSYRVNLITFIEIQNQIGIQLKMDQPQNPQSSIGHLQKESQRQKIVIVFQYLKNRFLILSDCIKIKVSLLTISLSLERMLNVTIKEFRKKGRKLDLRTLKQDKFFNPR</sequence>
<name>A0A8S1YN55_9CILI</name>
<dbReference type="EMBL" id="CAJJDO010000190">
    <property type="protein sequence ID" value="CAD8213917.1"/>
    <property type="molecule type" value="Genomic_DNA"/>
</dbReference>
<organism evidence="1 2">
    <name type="scientific">Paramecium pentaurelia</name>
    <dbReference type="NCBI Taxonomy" id="43138"/>
    <lineage>
        <taxon>Eukaryota</taxon>
        <taxon>Sar</taxon>
        <taxon>Alveolata</taxon>
        <taxon>Ciliophora</taxon>
        <taxon>Intramacronucleata</taxon>
        <taxon>Oligohymenophorea</taxon>
        <taxon>Peniculida</taxon>
        <taxon>Parameciidae</taxon>
        <taxon>Paramecium</taxon>
    </lineage>
</organism>
<evidence type="ECO:0000313" key="2">
    <source>
        <dbReference type="Proteomes" id="UP000689195"/>
    </source>
</evidence>
<gene>
    <name evidence="1" type="ORF">PPENT_87.1.T1900003</name>
</gene>
<dbReference type="AlphaFoldDB" id="A0A8S1YN55"/>
<accession>A0A8S1YN55</accession>